<evidence type="ECO:0000313" key="2">
    <source>
        <dbReference type="EMBL" id="ORY33603.1"/>
    </source>
</evidence>
<sequence length="112" mass="12456">MGPVADNTEQPHATVMAGSTFLALLSFAVTIQLRTFWWSALYYVFLIDIASRLDLLCPHIVRMVIQPTVTAEPSLCNANSDAWAQLQHSYDNMLVLLDSLYGGSRPRKAESL</sequence>
<organism evidence="2 3">
    <name type="scientific">Rhizoclosmatium globosum</name>
    <dbReference type="NCBI Taxonomy" id="329046"/>
    <lineage>
        <taxon>Eukaryota</taxon>
        <taxon>Fungi</taxon>
        <taxon>Fungi incertae sedis</taxon>
        <taxon>Chytridiomycota</taxon>
        <taxon>Chytridiomycota incertae sedis</taxon>
        <taxon>Chytridiomycetes</taxon>
        <taxon>Chytridiales</taxon>
        <taxon>Chytriomycetaceae</taxon>
        <taxon>Rhizoclosmatium</taxon>
    </lineage>
</organism>
<accession>A0A1Y2BFM1</accession>
<reference evidence="2 3" key="1">
    <citation type="submission" date="2016-07" db="EMBL/GenBank/DDBJ databases">
        <title>Pervasive Adenine N6-methylation of Active Genes in Fungi.</title>
        <authorList>
            <consortium name="DOE Joint Genome Institute"/>
            <person name="Mondo S.J."/>
            <person name="Dannebaum R.O."/>
            <person name="Kuo R.C."/>
            <person name="Labutti K."/>
            <person name="Haridas S."/>
            <person name="Kuo A."/>
            <person name="Salamov A."/>
            <person name="Ahrendt S.R."/>
            <person name="Lipzen A."/>
            <person name="Sullivan W."/>
            <person name="Andreopoulos W.B."/>
            <person name="Clum A."/>
            <person name="Lindquist E."/>
            <person name="Daum C."/>
            <person name="Ramamoorthy G.K."/>
            <person name="Gryganskyi A."/>
            <person name="Culley D."/>
            <person name="Magnuson J.K."/>
            <person name="James T.Y."/>
            <person name="O'Malley M.A."/>
            <person name="Stajich J.E."/>
            <person name="Spatafora J.W."/>
            <person name="Visel A."/>
            <person name="Grigoriev I.V."/>
        </authorList>
    </citation>
    <scope>NUCLEOTIDE SEQUENCE [LARGE SCALE GENOMIC DNA]</scope>
    <source>
        <strain evidence="2 3">JEL800</strain>
    </source>
</reference>
<dbReference type="Proteomes" id="UP000193642">
    <property type="component" value="Unassembled WGS sequence"/>
</dbReference>
<feature type="transmembrane region" description="Helical" evidence="1">
    <location>
        <begin position="20"/>
        <end position="45"/>
    </location>
</feature>
<dbReference type="EMBL" id="MCGO01000067">
    <property type="protein sequence ID" value="ORY33603.1"/>
    <property type="molecule type" value="Genomic_DNA"/>
</dbReference>
<keyword evidence="1" id="KW-0812">Transmembrane</keyword>
<keyword evidence="1" id="KW-1133">Transmembrane helix</keyword>
<protein>
    <submittedName>
        <fullName evidence="2">Uncharacterized protein</fullName>
    </submittedName>
</protein>
<comment type="caution">
    <text evidence="2">The sequence shown here is derived from an EMBL/GenBank/DDBJ whole genome shotgun (WGS) entry which is preliminary data.</text>
</comment>
<keyword evidence="1" id="KW-0472">Membrane</keyword>
<dbReference type="AlphaFoldDB" id="A0A1Y2BFM1"/>
<name>A0A1Y2BFM1_9FUNG</name>
<proteinExistence type="predicted"/>
<evidence type="ECO:0000313" key="3">
    <source>
        <dbReference type="Proteomes" id="UP000193642"/>
    </source>
</evidence>
<dbReference type="OrthoDB" id="10280463at2759"/>
<evidence type="ECO:0000256" key="1">
    <source>
        <dbReference type="SAM" id="Phobius"/>
    </source>
</evidence>
<keyword evidence="3" id="KW-1185">Reference proteome</keyword>
<gene>
    <name evidence="2" type="ORF">BCR33DRAFT_743796</name>
</gene>